<dbReference type="KEGG" id="kaf:KAFR_0A01220"/>
<organism evidence="2 3">
    <name type="scientific">Kazachstania africana (strain ATCC 22294 / BCRC 22015 / CBS 2517 / CECT 1963 / NBRC 1671 / NRRL Y-8276)</name>
    <name type="common">Yeast</name>
    <name type="synonym">Kluyveromyces africanus</name>
    <dbReference type="NCBI Taxonomy" id="1071382"/>
    <lineage>
        <taxon>Eukaryota</taxon>
        <taxon>Fungi</taxon>
        <taxon>Dikarya</taxon>
        <taxon>Ascomycota</taxon>
        <taxon>Saccharomycotina</taxon>
        <taxon>Saccharomycetes</taxon>
        <taxon>Saccharomycetales</taxon>
        <taxon>Saccharomycetaceae</taxon>
        <taxon>Kazachstania</taxon>
    </lineage>
</organism>
<dbReference type="GO" id="GO:0004842">
    <property type="term" value="F:ubiquitin-protein transferase activity"/>
    <property type="evidence" value="ECO:0007669"/>
    <property type="project" value="EnsemblFungi"/>
</dbReference>
<keyword evidence="3" id="KW-1185">Reference proteome</keyword>
<dbReference type="PANTHER" id="PTHR28042">
    <property type="entry name" value="E3 UBIQUITIN-PROTEIN LIGASE COMPLEX SLX5-SLX8 SUBUNIT SLX5"/>
    <property type="match status" value="1"/>
</dbReference>
<dbReference type="OrthoDB" id="4090114at2759"/>
<dbReference type="RefSeq" id="XP_003954696.1">
    <property type="nucleotide sequence ID" value="XM_003954647.1"/>
</dbReference>
<feature type="region of interest" description="Disordered" evidence="1">
    <location>
        <begin position="60"/>
        <end position="88"/>
    </location>
</feature>
<dbReference type="FunCoup" id="H2AMG1">
    <property type="interactions" value="98"/>
</dbReference>
<dbReference type="GO" id="GO:0032183">
    <property type="term" value="F:SUMO binding"/>
    <property type="evidence" value="ECO:0007669"/>
    <property type="project" value="EnsemblFungi"/>
</dbReference>
<dbReference type="PANTHER" id="PTHR28042:SF1">
    <property type="entry name" value="E3 UBIQUITIN-PROTEIN LIGASE COMPLEX SLX5-SLX8 SUBUNIT SLX5"/>
    <property type="match status" value="1"/>
</dbReference>
<dbReference type="GO" id="GO:0033768">
    <property type="term" value="C:SUMO-targeted ubiquitin ligase complex"/>
    <property type="evidence" value="ECO:0007669"/>
    <property type="project" value="EnsemblFungi"/>
</dbReference>
<reference evidence="2 3" key="1">
    <citation type="journal article" date="2011" name="Proc. Natl. Acad. Sci. U.S.A.">
        <title>Evolutionary erosion of yeast sex chromosomes by mating-type switching accidents.</title>
        <authorList>
            <person name="Gordon J.L."/>
            <person name="Armisen D."/>
            <person name="Proux-Wera E."/>
            <person name="Oheigeartaigh S.S."/>
            <person name="Byrne K.P."/>
            <person name="Wolfe K.H."/>
        </authorList>
    </citation>
    <scope>NUCLEOTIDE SEQUENCE [LARGE SCALE GENOMIC DNA]</scope>
    <source>
        <strain evidence="3">ATCC 22294 / BCRC 22015 / CBS 2517 / CECT 1963 / NBRC 1671 / NRRL Y-8276</strain>
    </source>
</reference>
<dbReference type="HOGENOM" id="CLU_445559_0_0_1"/>
<evidence type="ECO:0000313" key="2">
    <source>
        <dbReference type="EMBL" id="CCF55561.1"/>
    </source>
</evidence>
<accession>H2AMG1</accession>
<dbReference type="GO" id="GO:0006511">
    <property type="term" value="P:ubiquitin-dependent protein catabolic process"/>
    <property type="evidence" value="ECO:0007669"/>
    <property type="project" value="EnsemblFungi"/>
</dbReference>
<protein>
    <submittedName>
        <fullName evidence="2">Uncharacterized protein</fullName>
    </submittedName>
</protein>
<feature type="compositionally biased region" description="Basic and acidic residues" evidence="1">
    <location>
        <begin position="446"/>
        <end position="456"/>
    </location>
</feature>
<dbReference type="GO" id="GO:0000775">
    <property type="term" value="C:chromosome, centromeric region"/>
    <property type="evidence" value="ECO:0007669"/>
    <property type="project" value="EnsemblFungi"/>
</dbReference>
<dbReference type="InterPro" id="IPR038886">
    <property type="entry name" value="E3_SLX5/Rfp1"/>
</dbReference>
<proteinExistence type="predicted"/>
<sequence>MARSEEASTYYRNMGSSGDQDSVILIETDEEEDERIRDENRYRRLVPDRRIGRPRDILNRFVSTRDPGDDNETTTHVSQEGDNNDDDDDVEIVGAIEAPRDPNGPIDPGAEYIDLDTEDQYASGHHGFNTPRIVVINGDSNNGNNEDDGLEIIEERTTRPTVTLNLPGGESLQINASDSDRPAHRSFEWQDALPEPRRRLLRRSAGRIRSLFLNNSDDENNDTAAGRQNNRYLPSNIRRLRQEEQAQMRQLAQRRRRMNEQRPEMISGNPRFDEIRNRINAYSPDIRSAFDHAQTIHEFKSILENIAPVTLQDCGAELISLYTEYRSYLLQNWATRRVQNSAAPATAGRARTDGRDRRRRTRNQRLARLRFDMESNEGGLTANNLARIFLANNGFQNVFDGGDIRDDEDGDYYGYMNEYDDYMGEHGENEDEEAQRTQNIINMIQEREEREHDSRTKGFMANTKSQREANHKKARNLPDGYSANFDSTPKTVVKAMKNGKEEEIIVDDDVAVRNNLMEVPICTLCGAELGIGIPDDFKGIGEEDRGLSFQFLVSKYKSYCPYQSLAKPSEIDRHLSKRTFVAKCGHLYCGRCVARISNAKENSRKPKKELAKLIGSSHPENYGPKKCPADNCKGLLRSRGKLSEVYF</sequence>
<dbReference type="AlphaFoldDB" id="H2AMG1"/>
<dbReference type="GO" id="GO:0000723">
    <property type="term" value="P:telomere maintenance"/>
    <property type="evidence" value="ECO:0007669"/>
    <property type="project" value="EnsemblFungi"/>
</dbReference>
<dbReference type="EMBL" id="HE650821">
    <property type="protein sequence ID" value="CCF55561.1"/>
    <property type="molecule type" value="Genomic_DNA"/>
</dbReference>
<dbReference type="Proteomes" id="UP000005220">
    <property type="component" value="Chromosome 1"/>
</dbReference>
<feature type="region of interest" description="Disordered" evidence="1">
    <location>
        <begin position="1"/>
        <end position="22"/>
    </location>
</feature>
<evidence type="ECO:0000313" key="3">
    <source>
        <dbReference type="Proteomes" id="UP000005220"/>
    </source>
</evidence>
<dbReference type="eggNOG" id="ENOG502QTIW">
    <property type="taxonomic scope" value="Eukaryota"/>
</dbReference>
<name>H2AMG1_KAZAF</name>
<gene>
    <name evidence="2" type="primary">KAFR0A01220</name>
    <name evidence="2" type="ORF">KAFR_0A01220</name>
</gene>
<dbReference type="GeneID" id="13886285"/>
<feature type="compositionally biased region" description="Polar residues" evidence="1">
    <location>
        <begin position="10"/>
        <end position="20"/>
    </location>
</feature>
<dbReference type="GO" id="GO:0006915">
    <property type="term" value="P:apoptotic process"/>
    <property type="evidence" value="ECO:0007669"/>
    <property type="project" value="EnsemblFungi"/>
</dbReference>
<dbReference type="GO" id="GO:0006974">
    <property type="term" value="P:DNA damage response"/>
    <property type="evidence" value="ECO:0007669"/>
    <property type="project" value="EnsemblFungi"/>
</dbReference>
<dbReference type="STRING" id="1071382.H2AMG1"/>
<evidence type="ECO:0000256" key="1">
    <source>
        <dbReference type="SAM" id="MobiDB-lite"/>
    </source>
</evidence>
<feature type="region of interest" description="Disordered" evidence="1">
    <location>
        <begin position="446"/>
        <end position="481"/>
    </location>
</feature>
<dbReference type="InParanoid" id="H2AMG1"/>
<feature type="region of interest" description="Disordered" evidence="1">
    <location>
        <begin position="340"/>
        <end position="361"/>
    </location>
</feature>